<proteinExistence type="predicted"/>
<dbReference type="PROSITE" id="PS50088">
    <property type="entry name" value="ANK_REPEAT"/>
    <property type="match status" value="1"/>
</dbReference>
<name>A0ABQ8FL10_9FUNG</name>
<accession>A0ABQ8FL10</accession>
<dbReference type="InterPro" id="IPR036770">
    <property type="entry name" value="Ankyrin_rpt-contain_sf"/>
</dbReference>
<feature type="repeat" description="ANK" evidence="1">
    <location>
        <begin position="359"/>
        <end position="391"/>
    </location>
</feature>
<dbReference type="SUPFAM" id="SSF48403">
    <property type="entry name" value="Ankyrin repeat"/>
    <property type="match status" value="1"/>
</dbReference>
<dbReference type="InterPro" id="IPR002110">
    <property type="entry name" value="Ankyrin_rpt"/>
</dbReference>
<dbReference type="Gene3D" id="1.25.40.20">
    <property type="entry name" value="Ankyrin repeat-containing domain"/>
    <property type="match status" value="1"/>
</dbReference>
<evidence type="ECO:0000313" key="2">
    <source>
        <dbReference type="EMBL" id="KAH6600112.1"/>
    </source>
</evidence>
<gene>
    <name evidence="2" type="ORF">BASA50_002571</name>
</gene>
<protein>
    <submittedName>
        <fullName evidence="2">Uncharacterized protein</fullName>
    </submittedName>
</protein>
<reference evidence="2 3" key="1">
    <citation type="submission" date="2021-02" db="EMBL/GenBank/DDBJ databases">
        <title>Variation within the Batrachochytrium salamandrivorans European outbreak.</title>
        <authorList>
            <person name="Kelly M."/>
            <person name="Pasmans F."/>
            <person name="Shea T.P."/>
            <person name="Munoz J.F."/>
            <person name="Carranza S."/>
            <person name="Cuomo C.A."/>
            <person name="Martel A."/>
        </authorList>
    </citation>
    <scope>NUCLEOTIDE SEQUENCE [LARGE SCALE GENOMIC DNA]</scope>
    <source>
        <strain evidence="2 3">AMFP18/2</strain>
    </source>
</reference>
<comment type="caution">
    <text evidence="2">The sequence shown here is derived from an EMBL/GenBank/DDBJ whole genome shotgun (WGS) entry which is preliminary data.</text>
</comment>
<sequence length="407" mass="45190">MGTQIGSSLIASVNRLPWFVVNQVYSYVGKLTLYLHNRLDQPLSQSTLRLIMVECFDTNNIPVAKILLTHYPAYKPVWESLFIALPEMLALLHESGRVDGTQAYKISSDLLQLDCNALGQFQKMIWNMNTETEAIAQMLFDRLAPSLHLPFNISTDRAVFFIACSLGRLDHAKRFIGSERNMMHYCYYAAKYNHSDVVVFLISIGRRAAAQASFNAAVVYGHADLARVLCKQHSGLVIHSKDILSALAGRRIDTVWMLVRDGSNRKCKGFQSLRRMADTLGYLELLDYANTHDIGDNIVMKITTIDVFSIDIDSAVNLAGGISAFNDTIFQKSARAGYADYIERFLDNWGDLKSMPEGACKSALSSAIFNGHSNVVKLLVERGIGISQSDVESAAAHLALHGIQCVL</sequence>
<evidence type="ECO:0000313" key="3">
    <source>
        <dbReference type="Proteomes" id="UP001648503"/>
    </source>
</evidence>
<keyword evidence="3" id="KW-1185">Reference proteome</keyword>
<dbReference type="Proteomes" id="UP001648503">
    <property type="component" value="Unassembled WGS sequence"/>
</dbReference>
<organism evidence="2 3">
    <name type="scientific">Batrachochytrium salamandrivorans</name>
    <dbReference type="NCBI Taxonomy" id="1357716"/>
    <lineage>
        <taxon>Eukaryota</taxon>
        <taxon>Fungi</taxon>
        <taxon>Fungi incertae sedis</taxon>
        <taxon>Chytridiomycota</taxon>
        <taxon>Chytridiomycota incertae sedis</taxon>
        <taxon>Chytridiomycetes</taxon>
        <taxon>Rhizophydiales</taxon>
        <taxon>Rhizophydiales incertae sedis</taxon>
        <taxon>Batrachochytrium</taxon>
    </lineage>
</organism>
<evidence type="ECO:0000256" key="1">
    <source>
        <dbReference type="PROSITE-ProRule" id="PRU00023"/>
    </source>
</evidence>
<keyword evidence="1" id="KW-0040">ANK repeat</keyword>
<dbReference type="EMBL" id="JAFCIX010000048">
    <property type="protein sequence ID" value="KAH6600112.1"/>
    <property type="molecule type" value="Genomic_DNA"/>
</dbReference>